<evidence type="ECO:0000256" key="2">
    <source>
        <dbReference type="ARBA" id="ARBA00022448"/>
    </source>
</evidence>
<feature type="chain" id="PRO_5047250475" description="Cytochrome b561 domain-containing protein" evidence="9">
    <location>
        <begin position="19"/>
        <end position="461"/>
    </location>
</feature>
<dbReference type="InterPro" id="IPR005018">
    <property type="entry name" value="DOMON_domain"/>
</dbReference>
<feature type="region of interest" description="Disordered" evidence="7">
    <location>
        <begin position="406"/>
        <end position="452"/>
    </location>
</feature>
<feature type="transmembrane region" description="Helical" evidence="8">
    <location>
        <begin position="346"/>
        <end position="363"/>
    </location>
</feature>
<sequence>MRLSKVLASLAVLTSTIAQNATYCASGGVCYAVNVPASTASSGSGDIFFQISGPSSMSWLGLGQGQSMTGSNIFMVYANAAGNNVTLSPRLGVGRRQPSTSGSTAQVTLLSGSGIMNGQMIANVKCSNCGTWSGGSMSFTDSSSNWIWAYQSGNPISSDSLNVNLAQHSRYGSATFNLQQATGGNSVNPFAATVAATTPNSGSTPNTGSNTGTGSTQTGATGSDAGGSRTGASEKINRVRMAHAIIASIAFVIFYPLGAMAIRILSFKGLVWMHAGWMIFTYLLVLAAMGMGVWLAVTIKLLDSAHAIIGLVVVGSLLLQPITGLVHHLRYKKVGRPNAATYPHVWWGRAVITLGIINGGLGLKLTGNTKKGEIAYGVVAGIIWCVWMGVIVLAFLRSRNVKEGETGDSAFGGMRENNSRTRMAGQDSPTEHSPVQQGFNHPGERPMSQESTVVAESFYRG</sequence>
<evidence type="ECO:0000256" key="9">
    <source>
        <dbReference type="SAM" id="SignalP"/>
    </source>
</evidence>
<evidence type="ECO:0000259" key="10">
    <source>
        <dbReference type="SMART" id="SM00664"/>
    </source>
</evidence>
<evidence type="ECO:0000313" key="13">
    <source>
        <dbReference type="Proteomes" id="UP001595075"/>
    </source>
</evidence>
<dbReference type="SMART" id="SM00665">
    <property type="entry name" value="B561"/>
    <property type="match status" value="1"/>
</dbReference>
<feature type="domain" description="DOMON" evidence="10">
    <location>
        <begin position="59"/>
        <end position="151"/>
    </location>
</feature>
<protein>
    <recommendedName>
        <fullName evidence="14">Cytochrome b561 domain-containing protein</fullName>
    </recommendedName>
</protein>
<keyword evidence="4" id="KW-0249">Electron transport</keyword>
<dbReference type="CDD" id="cd09630">
    <property type="entry name" value="CDH_like_cytochrome"/>
    <property type="match status" value="1"/>
</dbReference>
<dbReference type="Pfam" id="PF16010">
    <property type="entry name" value="CDH-cyt"/>
    <property type="match status" value="1"/>
</dbReference>
<dbReference type="CDD" id="cd08760">
    <property type="entry name" value="Cyt_b561_FRRS1_like"/>
    <property type="match status" value="1"/>
</dbReference>
<evidence type="ECO:0000256" key="3">
    <source>
        <dbReference type="ARBA" id="ARBA00022692"/>
    </source>
</evidence>
<evidence type="ECO:0000256" key="6">
    <source>
        <dbReference type="ARBA" id="ARBA00023136"/>
    </source>
</evidence>
<gene>
    <name evidence="12" type="ORF">VTL71DRAFT_16489</name>
</gene>
<evidence type="ECO:0000256" key="1">
    <source>
        <dbReference type="ARBA" id="ARBA00004370"/>
    </source>
</evidence>
<organism evidence="12 13">
    <name type="scientific">Oculimacula yallundae</name>
    <dbReference type="NCBI Taxonomy" id="86028"/>
    <lineage>
        <taxon>Eukaryota</taxon>
        <taxon>Fungi</taxon>
        <taxon>Dikarya</taxon>
        <taxon>Ascomycota</taxon>
        <taxon>Pezizomycotina</taxon>
        <taxon>Leotiomycetes</taxon>
        <taxon>Helotiales</taxon>
        <taxon>Ploettnerulaceae</taxon>
        <taxon>Oculimacula</taxon>
    </lineage>
</organism>
<keyword evidence="2" id="KW-0813">Transport</keyword>
<reference evidence="12 13" key="1">
    <citation type="journal article" date="2024" name="Commun. Biol.">
        <title>Comparative genomic analysis of thermophilic fungi reveals convergent evolutionary adaptations and gene losses.</title>
        <authorList>
            <person name="Steindorff A.S."/>
            <person name="Aguilar-Pontes M.V."/>
            <person name="Robinson A.J."/>
            <person name="Andreopoulos B."/>
            <person name="LaButti K."/>
            <person name="Kuo A."/>
            <person name="Mondo S."/>
            <person name="Riley R."/>
            <person name="Otillar R."/>
            <person name="Haridas S."/>
            <person name="Lipzen A."/>
            <person name="Grimwood J."/>
            <person name="Schmutz J."/>
            <person name="Clum A."/>
            <person name="Reid I.D."/>
            <person name="Moisan M.C."/>
            <person name="Butler G."/>
            <person name="Nguyen T.T.M."/>
            <person name="Dewar K."/>
            <person name="Conant G."/>
            <person name="Drula E."/>
            <person name="Henrissat B."/>
            <person name="Hansel C."/>
            <person name="Singer S."/>
            <person name="Hutchinson M.I."/>
            <person name="de Vries R.P."/>
            <person name="Natvig D.O."/>
            <person name="Powell A.J."/>
            <person name="Tsang A."/>
            <person name="Grigoriev I.V."/>
        </authorList>
    </citation>
    <scope>NUCLEOTIDE SEQUENCE [LARGE SCALE GENOMIC DNA]</scope>
    <source>
        <strain evidence="12 13">CBS 494.80</strain>
    </source>
</reference>
<comment type="caution">
    <text evidence="12">The sequence shown here is derived from an EMBL/GenBank/DDBJ whole genome shotgun (WGS) entry which is preliminary data.</text>
</comment>
<dbReference type="PANTHER" id="PTHR47797:SF1">
    <property type="entry name" value="CYTOCHROME B561 DOMAIN-CONTAINING PROTEIN-RELATED"/>
    <property type="match status" value="1"/>
</dbReference>
<evidence type="ECO:0000256" key="7">
    <source>
        <dbReference type="SAM" id="MobiDB-lite"/>
    </source>
</evidence>
<evidence type="ECO:0008006" key="14">
    <source>
        <dbReference type="Google" id="ProtNLM"/>
    </source>
</evidence>
<name>A0ABR4CFW1_9HELO</name>
<keyword evidence="6 8" id="KW-0472">Membrane</keyword>
<dbReference type="EMBL" id="JAZHXI010000009">
    <property type="protein sequence ID" value="KAL2068391.1"/>
    <property type="molecule type" value="Genomic_DNA"/>
</dbReference>
<feature type="region of interest" description="Disordered" evidence="7">
    <location>
        <begin position="195"/>
        <end position="231"/>
    </location>
</feature>
<keyword evidence="5 8" id="KW-1133">Transmembrane helix</keyword>
<evidence type="ECO:0000259" key="11">
    <source>
        <dbReference type="SMART" id="SM00665"/>
    </source>
</evidence>
<feature type="transmembrane region" description="Helical" evidence="8">
    <location>
        <begin position="305"/>
        <end position="326"/>
    </location>
</feature>
<feature type="compositionally biased region" description="Polar residues" evidence="7">
    <location>
        <begin position="427"/>
        <end position="439"/>
    </location>
</feature>
<dbReference type="Gene3D" id="2.60.40.1210">
    <property type="entry name" value="Cellobiose dehydrogenase, cytochrome domain"/>
    <property type="match status" value="1"/>
</dbReference>
<evidence type="ECO:0000256" key="8">
    <source>
        <dbReference type="SAM" id="Phobius"/>
    </source>
</evidence>
<evidence type="ECO:0000256" key="5">
    <source>
        <dbReference type="ARBA" id="ARBA00022989"/>
    </source>
</evidence>
<feature type="signal peptide" evidence="9">
    <location>
        <begin position="1"/>
        <end position="18"/>
    </location>
</feature>
<evidence type="ECO:0000256" key="4">
    <source>
        <dbReference type="ARBA" id="ARBA00022982"/>
    </source>
</evidence>
<comment type="subcellular location">
    <subcellularLocation>
        <location evidence="1">Membrane</location>
    </subcellularLocation>
</comment>
<keyword evidence="3 8" id="KW-0812">Transmembrane</keyword>
<accession>A0ABR4CFW1</accession>
<feature type="transmembrane region" description="Helical" evidence="8">
    <location>
        <begin position="241"/>
        <end position="265"/>
    </location>
</feature>
<dbReference type="SUPFAM" id="SSF49344">
    <property type="entry name" value="CBD9-like"/>
    <property type="match status" value="1"/>
</dbReference>
<feature type="domain" description="Cytochrome b561" evidence="11">
    <location>
        <begin position="242"/>
        <end position="363"/>
    </location>
</feature>
<dbReference type="InterPro" id="IPR006593">
    <property type="entry name" value="Cyt_b561/ferric_Rdtase_TM"/>
</dbReference>
<dbReference type="InterPro" id="IPR015920">
    <property type="entry name" value="Cellobiose_DH-like_cyt"/>
</dbReference>
<dbReference type="Gene3D" id="1.20.120.1770">
    <property type="match status" value="1"/>
</dbReference>
<keyword evidence="13" id="KW-1185">Reference proteome</keyword>
<evidence type="ECO:0000313" key="12">
    <source>
        <dbReference type="EMBL" id="KAL2068391.1"/>
    </source>
</evidence>
<dbReference type="PANTHER" id="PTHR47797">
    <property type="entry name" value="DEHYDROGENASE, PUTATIVE (AFU_ORTHOLOGUE AFUA_8G05805)-RELATED"/>
    <property type="match status" value="1"/>
</dbReference>
<dbReference type="SMART" id="SM00664">
    <property type="entry name" value="DoH"/>
    <property type="match status" value="1"/>
</dbReference>
<feature type="transmembrane region" description="Helical" evidence="8">
    <location>
        <begin position="277"/>
        <end position="299"/>
    </location>
</feature>
<keyword evidence="9" id="KW-0732">Signal</keyword>
<dbReference type="Proteomes" id="UP001595075">
    <property type="component" value="Unassembled WGS sequence"/>
</dbReference>
<feature type="transmembrane region" description="Helical" evidence="8">
    <location>
        <begin position="375"/>
        <end position="396"/>
    </location>
</feature>
<feature type="compositionally biased region" description="Low complexity" evidence="7">
    <location>
        <begin position="196"/>
        <end position="223"/>
    </location>
</feature>
<proteinExistence type="predicted"/>